<dbReference type="InterPro" id="IPR009072">
    <property type="entry name" value="Histone-fold"/>
</dbReference>
<dbReference type="PANTHER" id="PTHR46452">
    <property type="entry name" value="TRANSCRIPTION INITIATION FACTOR TFIID SUBUNIT 3"/>
    <property type="match status" value="1"/>
</dbReference>
<name>A0A7R9H5L4_TIMPO</name>
<dbReference type="GO" id="GO:0005669">
    <property type="term" value="C:transcription factor TFIID complex"/>
    <property type="evidence" value="ECO:0007669"/>
    <property type="project" value="TreeGrafter"/>
</dbReference>
<evidence type="ECO:0000313" key="1">
    <source>
        <dbReference type="EMBL" id="CAD7410094.1"/>
    </source>
</evidence>
<reference evidence="1" key="1">
    <citation type="submission" date="2020-11" db="EMBL/GenBank/DDBJ databases">
        <authorList>
            <person name="Tran Van P."/>
        </authorList>
    </citation>
    <scope>NUCLEOTIDE SEQUENCE</scope>
</reference>
<dbReference type="GO" id="GO:0045944">
    <property type="term" value="P:positive regulation of transcription by RNA polymerase II"/>
    <property type="evidence" value="ECO:0007669"/>
    <property type="project" value="TreeGrafter"/>
</dbReference>
<protein>
    <submittedName>
        <fullName evidence="1">Uncharacterized protein</fullName>
    </submittedName>
</protein>
<dbReference type="EMBL" id="OD004513">
    <property type="protein sequence ID" value="CAD7410094.1"/>
    <property type="molecule type" value="Genomic_DNA"/>
</dbReference>
<gene>
    <name evidence="1" type="ORF">TPSB3V08_LOCUS7183</name>
</gene>
<accession>A0A7R9H5L4</accession>
<dbReference type="PANTHER" id="PTHR46452:SF1">
    <property type="entry name" value="TRANSCRIPTION INITIATION FACTOR TFIID SUBUNIT 3"/>
    <property type="match status" value="1"/>
</dbReference>
<sequence>MEEVWVGHTIPNLDDLGLAFQDLGINIQDLEEYIKNVESVPCVFDIPKYPIPRESHLNFLKPGSREVVTRPVHVHEHLPPMHPEMEVLHFTCAVHELHWVSEEICSQYSVVNNLISAGNKVFVNAPSLVALFKEELSEAPQSLNGTPG</sequence>
<dbReference type="Gene3D" id="1.10.20.10">
    <property type="entry name" value="Histone, subunit A"/>
    <property type="match status" value="1"/>
</dbReference>
<dbReference type="AlphaFoldDB" id="A0A7R9H5L4"/>
<dbReference type="GO" id="GO:0002039">
    <property type="term" value="F:p53 binding"/>
    <property type="evidence" value="ECO:0007669"/>
    <property type="project" value="TreeGrafter"/>
</dbReference>
<organism evidence="1">
    <name type="scientific">Timema poppense</name>
    <name type="common">Walking stick</name>
    <dbReference type="NCBI Taxonomy" id="170557"/>
    <lineage>
        <taxon>Eukaryota</taxon>
        <taxon>Metazoa</taxon>
        <taxon>Ecdysozoa</taxon>
        <taxon>Arthropoda</taxon>
        <taxon>Hexapoda</taxon>
        <taxon>Insecta</taxon>
        <taxon>Pterygota</taxon>
        <taxon>Neoptera</taxon>
        <taxon>Polyneoptera</taxon>
        <taxon>Phasmatodea</taxon>
        <taxon>Timematodea</taxon>
        <taxon>Timematoidea</taxon>
        <taxon>Timematidae</taxon>
        <taxon>Timema</taxon>
    </lineage>
</organism>
<dbReference type="GO" id="GO:0046982">
    <property type="term" value="F:protein heterodimerization activity"/>
    <property type="evidence" value="ECO:0007669"/>
    <property type="project" value="InterPro"/>
</dbReference>
<proteinExistence type="predicted"/>